<keyword evidence="3" id="KW-1185">Reference proteome</keyword>
<evidence type="ECO:0000313" key="2">
    <source>
        <dbReference type="EMBL" id="KAA8537198.1"/>
    </source>
</evidence>
<dbReference type="Proteomes" id="UP000325577">
    <property type="component" value="Linkage Group LG16"/>
</dbReference>
<dbReference type="AlphaFoldDB" id="A0A5J5B3K6"/>
<evidence type="ECO:0000313" key="3">
    <source>
        <dbReference type="Proteomes" id="UP000325577"/>
    </source>
</evidence>
<dbReference type="GO" id="GO:0003824">
    <property type="term" value="F:catalytic activity"/>
    <property type="evidence" value="ECO:0007669"/>
    <property type="project" value="InterPro"/>
</dbReference>
<dbReference type="PANTHER" id="PTHR37203">
    <property type="match status" value="1"/>
</dbReference>
<dbReference type="InterPro" id="IPR029061">
    <property type="entry name" value="THDP-binding"/>
</dbReference>
<dbReference type="InterPro" id="IPR011766">
    <property type="entry name" value="TPP_enzyme_TPP-bd"/>
</dbReference>
<proteinExistence type="predicted"/>
<organism evidence="2 3">
    <name type="scientific">Nyssa sinensis</name>
    <dbReference type="NCBI Taxonomy" id="561372"/>
    <lineage>
        <taxon>Eukaryota</taxon>
        <taxon>Viridiplantae</taxon>
        <taxon>Streptophyta</taxon>
        <taxon>Embryophyta</taxon>
        <taxon>Tracheophyta</taxon>
        <taxon>Spermatophyta</taxon>
        <taxon>Magnoliopsida</taxon>
        <taxon>eudicotyledons</taxon>
        <taxon>Gunneridae</taxon>
        <taxon>Pentapetalae</taxon>
        <taxon>asterids</taxon>
        <taxon>Cornales</taxon>
        <taxon>Nyssaceae</taxon>
        <taxon>Nyssa</taxon>
    </lineage>
</organism>
<reference evidence="2 3" key="1">
    <citation type="submission" date="2019-09" db="EMBL/GenBank/DDBJ databases">
        <title>A chromosome-level genome assembly of the Chinese tupelo Nyssa sinensis.</title>
        <authorList>
            <person name="Yang X."/>
            <person name="Kang M."/>
            <person name="Yang Y."/>
            <person name="Xiong H."/>
            <person name="Wang M."/>
            <person name="Zhang Z."/>
            <person name="Wang Z."/>
            <person name="Wu H."/>
            <person name="Ma T."/>
            <person name="Liu J."/>
            <person name="Xi Z."/>
        </authorList>
    </citation>
    <scope>NUCLEOTIDE SEQUENCE [LARGE SCALE GENOMIC DNA]</scope>
    <source>
        <strain evidence="2">J267</strain>
        <tissue evidence="2">Leaf</tissue>
    </source>
</reference>
<protein>
    <recommendedName>
        <fullName evidence="1">Thiamine pyrophosphate enzyme TPP-binding domain-containing protein</fullName>
    </recommendedName>
</protein>
<dbReference type="Pfam" id="PF02775">
    <property type="entry name" value="TPP_enzyme_C"/>
    <property type="match status" value="1"/>
</dbReference>
<accession>A0A5J5B3K6</accession>
<dbReference type="Gene3D" id="3.40.50.970">
    <property type="match status" value="1"/>
</dbReference>
<name>A0A5J5B3K6_9ASTE</name>
<sequence>MQSRYNINDFVHEAQTRWLTSGGLGAMGSELPATIGATVTRPDAVVWTLMVDCPIFYGLSRGLSWWCCEVNPWTLCYCNKLGKGEHEAAVLGKENKSPVSVPLQNGHVESSTGVMSFEDNAKRVDWQDQASNVKEKQALLAAKQGAVGATLRYLGLKSVMVLLGPMLWGTILADVVIRMLGTDYARILQADYAFAQILYHSHI</sequence>
<dbReference type="PANTHER" id="PTHR37203:SF3">
    <property type="entry name" value="SLR0975 PROTEIN"/>
    <property type="match status" value="1"/>
</dbReference>
<feature type="domain" description="Thiamine pyrophosphate enzyme TPP-binding" evidence="1">
    <location>
        <begin position="13"/>
        <end position="52"/>
    </location>
</feature>
<dbReference type="OrthoDB" id="1745499at2759"/>
<dbReference type="SUPFAM" id="SSF52518">
    <property type="entry name" value="Thiamin diphosphate-binding fold (THDP-binding)"/>
    <property type="match status" value="1"/>
</dbReference>
<dbReference type="GO" id="GO:0030976">
    <property type="term" value="F:thiamine pyrophosphate binding"/>
    <property type="evidence" value="ECO:0007669"/>
    <property type="project" value="InterPro"/>
</dbReference>
<gene>
    <name evidence="2" type="ORF">F0562_029670</name>
</gene>
<evidence type="ECO:0000259" key="1">
    <source>
        <dbReference type="Pfam" id="PF02775"/>
    </source>
</evidence>
<dbReference type="EMBL" id="CM018039">
    <property type="protein sequence ID" value="KAA8537198.1"/>
    <property type="molecule type" value="Genomic_DNA"/>
</dbReference>